<name>A0A485KW66_9STRA</name>
<dbReference type="EMBL" id="CAADRA010005390">
    <property type="protein sequence ID" value="VFT89293.1"/>
    <property type="molecule type" value="Genomic_DNA"/>
</dbReference>
<dbReference type="OrthoDB" id="418624at2759"/>
<evidence type="ECO:0000313" key="2">
    <source>
        <dbReference type="EMBL" id="VFT89293.1"/>
    </source>
</evidence>
<evidence type="ECO:0000313" key="1">
    <source>
        <dbReference type="EMBL" id="KAF0696841.1"/>
    </source>
</evidence>
<keyword evidence="3" id="KW-1185">Reference proteome</keyword>
<dbReference type="Proteomes" id="UP000332933">
    <property type="component" value="Unassembled WGS sequence"/>
</dbReference>
<sequence>MRTEQKQHYTHTQREMKDWIINARFEVAMGKSQKQAFLQDIQDANSFFHMLGTIKSENSTTAIASDRANIAALMQAANVSFADLDRMLFDVLGD</sequence>
<protein>
    <submittedName>
        <fullName evidence="2">Aste57867_12442 protein</fullName>
    </submittedName>
</protein>
<reference evidence="1" key="2">
    <citation type="submission" date="2019-06" db="EMBL/GenBank/DDBJ databases">
        <title>Genomics analysis of Aphanomyces spp. identifies a new class of oomycete effector associated with host adaptation.</title>
        <authorList>
            <person name="Gaulin E."/>
        </authorList>
    </citation>
    <scope>NUCLEOTIDE SEQUENCE</scope>
    <source>
        <strain evidence="1">CBS 578.67</strain>
    </source>
</reference>
<proteinExistence type="predicted"/>
<dbReference type="EMBL" id="VJMH01005369">
    <property type="protein sequence ID" value="KAF0696841.1"/>
    <property type="molecule type" value="Genomic_DNA"/>
</dbReference>
<gene>
    <name evidence="2" type="primary">Aste57867_12442</name>
    <name evidence="1" type="ORF">As57867_012396</name>
    <name evidence="2" type="ORF">ASTE57867_12442</name>
</gene>
<organism evidence="2 3">
    <name type="scientific">Aphanomyces stellatus</name>
    <dbReference type="NCBI Taxonomy" id="120398"/>
    <lineage>
        <taxon>Eukaryota</taxon>
        <taxon>Sar</taxon>
        <taxon>Stramenopiles</taxon>
        <taxon>Oomycota</taxon>
        <taxon>Saprolegniomycetes</taxon>
        <taxon>Saprolegniales</taxon>
        <taxon>Verrucalvaceae</taxon>
        <taxon>Aphanomyces</taxon>
    </lineage>
</organism>
<accession>A0A485KW66</accession>
<dbReference type="AlphaFoldDB" id="A0A485KW66"/>
<reference evidence="2 3" key="1">
    <citation type="submission" date="2019-03" db="EMBL/GenBank/DDBJ databases">
        <authorList>
            <person name="Gaulin E."/>
            <person name="Dumas B."/>
        </authorList>
    </citation>
    <scope>NUCLEOTIDE SEQUENCE [LARGE SCALE GENOMIC DNA]</scope>
    <source>
        <strain evidence="2">CBS 568.67</strain>
    </source>
</reference>
<evidence type="ECO:0000313" key="3">
    <source>
        <dbReference type="Proteomes" id="UP000332933"/>
    </source>
</evidence>